<evidence type="ECO:0000259" key="12">
    <source>
        <dbReference type="PROSITE" id="PS50013"/>
    </source>
</evidence>
<dbReference type="InterPro" id="IPR016197">
    <property type="entry name" value="Chromo-like_dom_sf"/>
</dbReference>
<dbReference type="InterPro" id="IPR003616">
    <property type="entry name" value="Post-SET_dom"/>
</dbReference>
<keyword evidence="4 16" id="KW-0489">Methyltransferase</keyword>
<evidence type="ECO:0000256" key="2">
    <source>
        <dbReference type="ARBA" id="ARBA00004584"/>
    </source>
</evidence>
<dbReference type="SUPFAM" id="SSF82199">
    <property type="entry name" value="SET domain"/>
    <property type="match status" value="1"/>
</dbReference>
<evidence type="ECO:0000256" key="7">
    <source>
        <dbReference type="ARBA" id="ARBA00022723"/>
    </source>
</evidence>
<dbReference type="PROSITE" id="PS50013">
    <property type="entry name" value="CHROMO_2"/>
    <property type="match status" value="1"/>
</dbReference>
<evidence type="ECO:0000256" key="5">
    <source>
        <dbReference type="ARBA" id="ARBA00022679"/>
    </source>
</evidence>
<dbReference type="AlphaFoldDB" id="A0A1D2NLW6"/>
<evidence type="ECO:0000256" key="8">
    <source>
        <dbReference type="ARBA" id="ARBA00022833"/>
    </source>
</evidence>
<dbReference type="STRING" id="48709.A0A1D2NLW6"/>
<evidence type="ECO:0000256" key="10">
    <source>
        <dbReference type="ARBA" id="ARBA00023328"/>
    </source>
</evidence>
<dbReference type="CDD" id="cd10542">
    <property type="entry name" value="SET_SUV39H"/>
    <property type="match status" value="1"/>
</dbReference>
<dbReference type="PANTHER" id="PTHR46223:SF4">
    <property type="entry name" value="HISTONE-LYSINE N-METHYLTRANSFERASE-RELATED"/>
    <property type="match status" value="1"/>
</dbReference>
<evidence type="ECO:0000259" key="13">
    <source>
        <dbReference type="PROSITE" id="PS50280"/>
    </source>
</evidence>
<accession>A0A1D2NLW6</accession>
<feature type="domain" description="Post-SET" evidence="15">
    <location>
        <begin position="864"/>
        <end position="880"/>
    </location>
</feature>
<feature type="compositionally biased region" description="Basic and acidic residues" evidence="11">
    <location>
        <begin position="353"/>
        <end position="363"/>
    </location>
</feature>
<keyword evidence="5 16" id="KW-0808">Transferase</keyword>
<dbReference type="Pfam" id="PF05033">
    <property type="entry name" value="Pre-SET"/>
    <property type="match status" value="1"/>
</dbReference>
<reference evidence="16 17" key="1">
    <citation type="journal article" date="2016" name="Genome Biol. Evol.">
        <title>Gene Family Evolution Reflects Adaptation to Soil Environmental Stressors in the Genome of the Collembolan Orchesella cincta.</title>
        <authorList>
            <person name="Faddeeva-Vakhrusheva A."/>
            <person name="Derks M.F."/>
            <person name="Anvar S.Y."/>
            <person name="Agamennone V."/>
            <person name="Suring W."/>
            <person name="Smit S."/>
            <person name="van Straalen N.M."/>
            <person name="Roelofs D."/>
        </authorList>
    </citation>
    <scope>NUCLEOTIDE SEQUENCE [LARGE SCALE GENOMIC DNA]</scope>
    <source>
        <tissue evidence="16">Mixed pool</tissue>
    </source>
</reference>
<dbReference type="GO" id="GO:0005634">
    <property type="term" value="C:nucleus"/>
    <property type="evidence" value="ECO:0007669"/>
    <property type="project" value="UniProtKB-SubCell"/>
</dbReference>
<evidence type="ECO:0000256" key="6">
    <source>
        <dbReference type="ARBA" id="ARBA00022691"/>
    </source>
</evidence>
<dbReference type="InterPro" id="IPR023779">
    <property type="entry name" value="Chromodomain_CS"/>
</dbReference>
<keyword evidence="3" id="KW-0158">Chromosome</keyword>
<dbReference type="InterPro" id="IPR000953">
    <property type="entry name" value="Chromo/chromo_shadow_dom"/>
</dbReference>
<keyword evidence="6" id="KW-0949">S-adenosyl-L-methionine</keyword>
<protein>
    <submittedName>
        <fullName evidence="16">Histone-lysine N-methyltransferase SUV39H2</fullName>
    </submittedName>
</protein>
<dbReference type="SMART" id="SM00508">
    <property type="entry name" value="PostSET"/>
    <property type="match status" value="1"/>
</dbReference>
<dbReference type="GO" id="GO:0046974">
    <property type="term" value="F:histone H3K9 methyltransferase activity"/>
    <property type="evidence" value="ECO:0007669"/>
    <property type="project" value="TreeGrafter"/>
</dbReference>
<dbReference type="PROSITE" id="PS50868">
    <property type="entry name" value="POST_SET"/>
    <property type="match status" value="1"/>
</dbReference>
<evidence type="ECO:0000256" key="11">
    <source>
        <dbReference type="SAM" id="MobiDB-lite"/>
    </source>
</evidence>
<evidence type="ECO:0000256" key="1">
    <source>
        <dbReference type="ARBA" id="ARBA00004123"/>
    </source>
</evidence>
<dbReference type="CDD" id="cd00024">
    <property type="entry name" value="CD_CSD"/>
    <property type="match status" value="1"/>
</dbReference>
<dbReference type="InterPro" id="IPR007728">
    <property type="entry name" value="Pre-SET_dom"/>
</dbReference>
<dbReference type="PANTHER" id="PTHR46223">
    <property type="entry name" value="HISTONE-LYSINE N-METHYLTRANSFERASE SUV39H"/>
    <property type="match status" value="1"/>
</dbReference>
<dbReference type="Gene3D" id="2.170.270.10">
    <property type="entry name" value="SET domain"/>
    <property type="match status" value="1"/>
</dbReference>
<dbReference type="Gene3D" id="2.40.50.40">
    <property type="match status" value="1"/>
</dbReference>
<dbReference type="PROSITE" id="PS50280">
    <property type="entry name" value="SET"/>
    <property type="match status" value="1"/>
</dbReference>
<dbReference type="InterPro" id="IPR023780">
    <property type="entry name" value="Chromo_domain"/>
</dbReference>
<evidence type="ECO:0000256" key="3">
    <source>
        <dbReference type="ARBA" id="ARBA00022454"/>
    </source>
</evidence>
<dbReference type="SMART" id="SM00317">
    <property type="entry name" value="SET"/>
    <property type="match status" value="1"/>
</dbReference>
<evidence type="ECO:0000313" key="17">
    <source>
        <dbReference type="Proteomes" id="UP000094527"/>
    </source>
</evidence>
<evidence type="ECO:0000259" key="14">
    <source>
        <dbReference type="PROSITE" id="PS50867"/>
    </source>
</evidence>
<dbReference type="SMART" id="SM00298">
    <property type="entry name" value="CHROMO"/>
    <property type="match status" value="2"/>
</dbReference>
<feature type="region of interest" description="Disordered" evidence="11">
    <location>
        <begin position="334"/>
        <end position="371"/>
    </location>
</feature>
<dbReference type="PROSITE" id="PS00598">
    <property type="entry name" value="CHROMO_1"/>
    <property type="match status" value="1"/>
</dbReference>
<organism evidence="16 17">
    <name type="scientific">Orchesella cincta</name>
    <name type="common">Springtail</name>
    <name type="synonym">Podura cincta</name>
    <dbReference type="NCBI Taxonomy" id="48709"/>
    <lineage>
        <taxon>Eukaryota</taxon>
        <taxon>Metazoa</taxon>
        <taxon>Ecdysozoa</taxon>
        <taxon>Arthropoda</taxon>
        <taxon>Hexapoda</taxon>
        <taxon>Collembola</taxon>
        <taxon>Entomobryomorpha</taxon>
        <taxon>Entomobryoidea</taxon>
        <taxon>Orchesellidae</taxon>
        <taxon>Orchesellinae</taxon>
        <taxon>Orchesella</taxon>
    </lineage>
</organism>
<comment type="subcellular location">
    <subcellularLocation>
        <location evidence="2">Chromosome</location>
        <location evidence="2">Centromere</location>
    </subcellularLocation>
    <subcellularLocation>
        <location evidence="1">Nucleus</location>
    </subcellularLocation>
</comment>
<keyword evidence="8" id="KW-0862">Zinc</keyword>
<feature type="domain" description="SET" evidence="13">
    <location>
        <begin position="673"/>
        <end position="808"/>
    </location>
</feature>
<dbReference type="SMART" id="SM00468">
    <property type="entry name" value="PreSET"/>
    <property type="match status" value="1"/>
</dbReference>
<dbReference type="InterPro" id="IPR050973">
    <property type="entry name" value="H3K9_Histone-Lys_N-MTase"/>
</dbReference>
<name>A0A1D2NLW6_ORCCI</name>
<dbReference type="Proteomes" id="UP000094527">
    <property type="component" value="Unassembled WGS sequence"/>
</dbReference>
<dbReference type="InterPro" id="IPR001214">
    <property type="entry name" value="SET_dom"/>
</dbReference>
<dbReference type="Pfam" id="PF00385">
    <property type="entry name" value="Chromo"/>
    <property type="match status" value="1"/>
</dbReference>
<dbReference type="GO" id="GO:0008270">
    <property type="term" value="F:zinc ion binding"/>
    <property type="evidence" value="ECO:0007669"/>
    <property type="project" value="InterPro"/>
</dbReference>
<keyword evidence="17" id="KW-1185">Reference proteome</keyword>
<dbReference type="SUPFAM" id="SSF54160">
    <property type="entry name" value="Chromo domain-like"/>
    <property type="match status" value="2"/>
</dbReference>
<feature type="domain" description="Pre-SET" evidence="14">
    <location>
        <begin position="606"/>
        <end position="666"/>
    </location>
</feature>
<dbReference type="PROSITE" id="PS50867">
    <property type="entry name" value="PRE_SET"/>
    <property type="match status" value="1"/>
</dbReference>
<dbReference type="GO" id="GO:0000775">
    <property type="term" value="C:chromosome, centromeric region"/>
    <property type="evidence" value="ECO:0007669"/>
    <property type="project" value="UniProtKB-SubCell"/>
</dbReference>
<gene>
    <name evidence="16" type="ORF">Ocin01_00488</name>
</gene>
<evidence type="ECO:0000313" key="16">
    <source>
        <dbReference type="EMBL" id="ODN06241.1"/>
    </source>
</evidence>
<keyword evidence="10" id="KW-0137">Centromere</keyword>
<keyword evidence="7" id="KW-0479">Metal-binding</keyword>
<dbReference type="OrthoDB" id="1045173at2759"/>
<evidence type="ECO:0000259" key="15">
    <source>
        <dbReference type="PROSITE" id="PS50868"/>
    </source>
</evidence>
<dbReference type="EMBL" id="LJIJ01000009">
    <property type="protein sequence ID" value="ODN06241.1"/>
    <property type="molecule type" value="Genomic_DNA"/>
</dbReference>
<feature type="domain" description="Chromo" evidence="12">
    <location>
        <begin position="383"/>
        <end position="444"/>
    </location>
</feature>
<dbReference type="GO" id="GO:0032259">
    <property type="term" value="P:methylation"/>
    <property type="evidence" value="ECO:0007669"/>
    <property type="project" value="UniProtKB-KW"/>
</dbReference>
<sequence length="880" mass="99469">MPTEITNVTQEVGNIFDFRMLNGVEEYYVEWKTDSKPAWVKEKIIINKCREKLAKFWVSVLLSSKTSPSVKAKVEGKLRDWSKAKIATLSQDSGIYEVVNGDFTTVASKKRPLQCSTDVSSEYNGLGVKHPKLISKFENLQSHLIPKSDIVNHILTERKSEPFRPYEFGEIINVEKDSISDKNRYYVSWHYESYETAETLGLKEDILHECIISRSHTSPEQSDEIRKSLQRKRSGKLHVVEPAVLILAEGRLSDSGSDLSTASTKPPIWELEPEKGDDISCVSSELTCHQVNNGDSELSKDDFGCQTDFHLDPFTCQYCQSKLGKVERLTSLRQRKKSEPQLTDPVVGSKSKKKDDIKNEKGVAENGNGEEIDEDDDLVEIEYEIEDILDYRKNVEKNNEEYYIKWKGFTAAYNSWEPESNLSNCDKALIDFYVKRVSQRKNWQTMYKLDLEDSGTNKKIPTIPAQPPLPEIIMEALNKITPVTDEEIEVAYQISKSTSKAKNSRWAQQKLRKCMLGLVGLSPYVVVHAEMPELRHQLLMSESERRKEVVLMDLKVWERSLNTIGQGRPEIVVENKYDLCGPPVDFKYINDNVLGSGVTFPDDPQEGCVCEDSCIKENTCCPTKHGYRLAYTSAKRLRVLPGYPIYECNKRCACGPDCANRVVQDGTLSLSGTKLCIFRTSNKRGWGVKTLKKIKKGTFVCLYAGEIITNEEAESRGQIYENQLGACYLFDLDYYTYSGEAGEEEEACPFTIDATKMGNVAHFINHSCDPNLSVFNVWADCVDQNLPKLAFFAMRDINRDEELTYDYGTHDAKPTSQPPAVEPVLSEAVMNGEDSEGSVDPDFTIITASSPAKNRMKPATISAVRRPCLCGAKTCRKVLF</sequence>
<keyword evidence="9" id="KW-0539">Nucleus</keyword>
<evidence type="ECO:0000256" key="9">
    <source>
        <dbReference type="ARBA" id="ARBA00023242"/>
    </source>
</evidence>
<comment type="caution">
    <text evidence="16">The sequence shown here is derived from an EMBL/GenBank/DDBJ whole genome shotgun (WGS) entry which is preliminary data.</text>
</comment>
<dbReference type="Pfam" id="PF00856">
    <property type="entry name" value="SET"/>
    <property type="match status" value="1"/>
</dbReference>
<evidence type="ECO:0000256" key="4">
    <source>
        <dbReference type="ARBA" id="ARBA00022603"/>
    </source>
</evidence>
<dbReference type="InterPro" id="IPR046341">
    <property type="entry name" value="SET_dom_sf"/>
</dbReference>
<proteinExistence type="predicted"/>